<protein>
    <submittedName>
        <fullName evidence="1">Uncharacterized protein</fullName>
    </submittedName>
</protein>
<reference evidence="1" key="1">
    <citation type="submission" date="2020-11" db="EMBL/GenBank/DDBJ databases">
        <authorList>
            <person name="Tran Van P."/>
        </authorList>
    </citation>
    <scope>NUCLEOTIDE SEQUENCE</scope>
</reference>
<organism evidence="1">
    <name type="scientific">Timema shepardi</name>
    <name type="common">Walking stick</name>
    <dbReference type="NCBI Taxonomy" id="629360"/>
    <lineage>
        <taxon>Eukaryota</taxon>
        <taxon>Metazoa</taxon>
        <taxon>Ecdysozoa</taxon>
        <taxon>Arthropoda</taxon>
        <taxon>Hexapoda</taxon>
        <taxon>Insecta</taxon>
        <taxon>Pterygota</taxon>
        <taxon>Neoptera</taxon>
        <taxon>Polyneoptera</taxon>
        <taxon>Phasmatodea</taxon>
        <taxon>Timematodea</taxon>
        <taxon>Timematoidea</taxon>
        <taxon>Timematidae</taxon>
        <taxon>Timema</taxon>
    </lineage>
</organism>
<proteinExistence type="predicted"/>
<dbReference type="AlphaFoldDB" id="A0A7R9AUZ0"/>
<dbReference type="EMBL" id="OC001472">
    <property type="protein sequence ID" value="CAD7260005.1"/>
    <property type="molecule type" value="Genomic_DNA"/>
</dbReference>
<gene>
    <name evidence="1" type="ORF">TSIB3V08_LOCUS4197</name>
</gene>
<evidence type="ECO:0000313" key="1">
    <source>
        <dbReference type="EMBL" id="CAD7260005.1"/>
    </source>
</evidence>
<sequence>MRLEQVSAENEQLSAREQGLVRHVSDLEKQLQQHQQAPQGAQELEQSLTVLVAEKRELSGEIEAKVRLPSTRNI</sequence>
<accession>A0A7R9AUZ0</accession>
<name>A0A7R9AUZ0_TIMSH</name>